<reference evidence="10 12" key="2">
    <citation type="journal article" date="2013" name="Nature">
        <title>Insights into bilaterian evolution from three spiralian genomes.</title>
        <authorList>
            <person name="Simakov O."/>
            <person name="Marletaz F."/>
            <person name="Cho S.J."/>
            <person name="Edsinger-Gonzales E."/>
            <person name="Havlak P."/>
            <person name="Hellsten U."/>
            <person name="Kuo D.H."/>
            <person name="Larsson T."/>
            <person name="Lv J."/>
            <person name="Arendt D."/>
            <person name="Savage R."/>
            <person name="Osoegawa K."/>
            <person name="de Jong P."/>
            <person name="Grimwood J."/>
            <person name="Chapman J.A."/>
            <person name="Shapiro H."/>
            <person name="Aerts A."/>
            <person name="Otillar R.P."/>
            <person name="Terry A.Y."/>
            <person name="Boore J.L."/>
            <person name="Grigoriev I.V."/>
            <person name="Lindberg D.R."/>
            <person name="Seaver E.C."/>
            <person name="Weisblat D.A."/>
            <person name="Putnam N.H."/>
            <person name="Rokhsar D.S."/>
        </authorList>
    </citation>
    <scope>NUCLEOTIDE SEQUENCE</scope>
    <source>
        <strain evidence="10 12">I ESC-2004</strain>
    </source>
</reference>
<feature type="transmembrane region" description="Helical" evidence="8">
    <location>
        <begin position="391"/>
        <end position="412"/>
    </location>
</feature>
<name>R7UY23_CAPTE</name>
<dbReference type="OMA" id="WGRFGDK"/>
<feature type="transmembrane region" description="Helical" evidence="8">
    <location>
        <begin position="327"/>
        <end position="351"/>
    </location>
</feature>
<dbReference type="InterPro" id="IPR020846">
    <property type="entry name" value="MFS_dom"/>
</dbReference>
<evidence type="ECO:0000256" key="7">
    <source>
        <dbReference type="ARBA" id="ARBA00023136"/>
    </source>
</evidence>
<dbReference type="STRING" id="283909.R7UY23"/>
<dbReference type="OrthoDB" id="497880at2759"/>
<dbReference type="PANTHER" id="PTHR23506">
    <property type="entry name" value="GH10249P"/>
    <property type="match status" value="1"/>
</dbReference>
<feature type="transmembrane region" description="Helical" evidence="8">
    <location>
        <begin position="151"/>
        <end position="172"/>
    </location>
</feature>
<comment type="subcellular location">
    <subcellularLocation>
        <location evidence="1">Membrane</location>
        <topology evidence="1">Multi-pass membrane protein</topology>
    </subcellularLocation>
</comment>
<reference evidence="12" key="1">
    <citation type="submission" date="2012-12" db="EMBL/GenBank/DDBJ databases">
        <authorList>
            <person name="Hellsten U."/>
            <person name="Grimwood J."/>
            <person name="Chapman J.A."/>
            <person name="Shapiro H."/>
            <person name="Aerts A."/>
            <person name="Otillar R.P."/>
            <person name="Terry A.Y."/>
            <person name="Boore J.L."/>
            <person name="Simakov O."/>
            <person name="Marletaz F."/>
            <person name="Cho S.-J."/>
            <person name="Edsinger-Gonzales E."/>
            <person name="Havlak P."/>
            <person name="Kuo D.-H."/>
            <person name="Larsson T."/>
            <person name="Lv J."/>
            <person name="Arendt D."/>
            <person name="Savage R."/>
            <person name="Osoegawa K."/>
            <person name="de Jong P."/>
            <person name="Lindberg D.R."/>
            <person name="Seaver E.C."/>
            <person name="Weisblat D.A."/>
            <person name="Putnam N.H."/>
            <person name="Grigoriev I.V."/>
            <person name="Rokhsar D.S."/>
        </authorList>
    </citation>
    <scope>NUCLEOTIDE SEQUENCE</scope>
    <source>
        <strain evidence="12">I ESC-2004</strain>
    </source>
</reference>
<feature type="transmembrane region" description="Helical" evidence="8">
    <location>
        <begin position="178"/>
        <end position="207"/>
    </location>
</feature>
<evidence type="ECO:0000256" key="2">
    <source>
        <dbReference type="ARBA" id="ARBA00006829"/>
    </source>
</evidence>
<feature type="domain" description="Major facilitator superfamily (MFS) profile" evidence="9">
    <location>
        <begin position="85"/>
        <end position="490"/>
    </location>
</feature>
<dbReference type="PANTHER" id="PTHR23506:SF26">
    <property type="entry name" value="MFS-TYPE TRANSPORTER SLC18B1"/>
    <property type="match status" value="1"/>
</dbReference>
<dbReference type="EnsemblMetazoa" id="CapteT213236">
    <property type="protein sequence ID" value="CapteP213236"/>
    <property type="gene ID" value="CapteG213236"/>
</dbReference>
<evidence type="ECO:0000313" key="12">
    <source>
        <dbReference type="Proteomes" id="UP000014760"/>
    </source>
</evidence>
<keyword evidence="7 8" id="KW-0472">Membrane</keyword>
<dbReference type="SUPFAM" id="SSF103473">
    <property type="entry name" value="MFS general substrate transporter"/>
    <property type="match status" value="1"/>
</dbReference>
<dbReference type="InterPro" id="IPR011701">
    <property type="entry name" value="MFS"/>
</dbReference>
<proteinExistence type="inferred from homology"/>
<accession>R7UY23</accession>
<feature type="transmembrane region" description="Helical" evidence="8">
    <location>
        <begin position="464"/>
        <end position="486"/>
    </location>
</feature>
<dbReference type="InterPro" id="IPR050930">
    <property type="entry name" value="MFS_Vesicular_Transporter"/>
</dbReference>
<dbReference type="InterPro" id="IPR001958">
    <property type="entry name" value="Tet-R_TetA/multi-R_MdtG-like"/>
</dbReference>
<evidence type="ECO:0000256" key="8">
    <source>
        <dbReference type="SAM" id="Phobius"/>
    </source>
</evidence>
<keyword evidence="6 8" id="KW-1133">Transmembrane helix</keyword>
<sequence>MTEDPPLSSSLSSSFRHNTPTTILCAQSSAYSPPQDAIRKSFCETDEEQVHDSDVAINSERSTPIQEHLDEQPKPAFTDTRNGLTMVILCSSNVSSAMYGSLLAPFFPLEAAKKEVSGSTIVGFIFGCYPLVMFVFSPIFGQNMAKIGPKFLFIAGNFVCSGCAILFGLLQWCPPGSIFIGMCFILRLTEALAAAAKATAAIAIATYTFPDHISTVMGLLQASSCLGLMAGPPIGGVLYAAAGYYLPFAVTGGVFMLSCFVSIFVLPAMDESVRQQNGSPWWHAGRVLCSPLVIIIGSLVAVSQAAIGFIDVALALHIQDIRPGLSLVYIGLIFLVPGAIVVFTAPLYGWLADRYKGFARPAILLGGALGVIGFLGLGPSPLLSFLPSGKLWILIVSVAIAGLGWGSIILTYEQFVIAARDRGIPPNMQTQGVIAGINGSFSSLGAFIGPIMSGLVVDAIGFDWSATIFGGASSFCLVMLAVYTLVKGLRSYRQQDDSSRPLLAGDT</sequence>
<dbReference type="Proteomes" id="UP000014760">
    <property type="component" value="Unassembled WGS sequence"/>
</dbReference>
<evidence type="ECO:0000256" key="5">
    <source>
        <dbReference type="ARBA" id="ARBA00022775"/>
    </source>
</evidence>
<dbReference type="PROSITE" id="PS50850">
    <property type="entry name" value="MFS"/>
    <property type="match status" value="1"/>
</dbReference>
<keyword evidence="12" id="KW-1185">Reference proteome</keyword>
<dbReference type="EMBL" id="KB299137">
    <property type="protein sequence ID" value="ELU08336.1"/>
    <property type="molecule type" value="Genomic_DNA"/>
</dbReference>
<feature type="transmembrane region" description="Helical" evidence="8">
    <location>
        <begin position="287"/>
        <end position="307"/>
    </location>
</feature>
<dbReference type="HOGENOM" id="CLU_028639_3_0_1"/>
<keyword evidence="4 8" id="KW-0812">Transmembrane</keyword>
<feature type="transmembrane region" description="Helical" evidence="8">
    <location>
        <begin position="219"/>
        <end position="239"/>
    </location>
</feature>
<comment type="similarity">
    <text evidence="2">Belongs to the major facilitator superfamily. Vesicular transporter family.</text>
</comment>
<feature type="transmembrane region" description="Helical" evidence="8">
    <location>
        <begin position="433"/>
        <end position="452"/>
    </location>
</feature>
<reference evidence="11" key="3">
    <citation type="submission" date="2015-06" db="UniProtKB">
        <authorList>
            <consortium name="EnsemblMetazoa"/>
        </authorList>
    </citation>
    <scope>IDENTIFICATION</scope>
</reference>
<evidence type="ECO:0000256" key="3">
    <source>
        <dbReference type="ARBA" id="ARBA00022448"/>
    </source>
</evidence>
<gene>
    <name evidence="10" type="ORF">CAPTEDRAFT_213236</name>
</gene>
<evidence type="ECO:0000256" key="4">
    <source>
        <dbReference type="ARBA" id="ARBA00022692"/>
    </source>
</evidence>
<evidence type="ECO:0000313" key="10">
    <source>
        <dbReference type="EMBL" id="ELU08336.1"/>
    </source>
</evidence>
<dbReference type="GO" id="GO:0022857">
    <property type="term" value="F:transmembrane transporter activity"/>
    <property type="evidence" value="ECO:0007669"/>
    <property type="project" value="InterPro"/>
</dbReference>
<evidence type="ECO:0000259" key="9">
    <source>
        <dbReference type="PROSITE" id="PS50850"/>
    </source>
</evidence>
<keyword evidence="3" id="KW-0813">Transport</keyword>
<evidence type="ECO:0000256" key="1">
    <source>
        <dbReference type="ARBA" id="ARBA00004141"/>
    </source>
</evidence>
<feature type="transmembrane region" description="Helical" evidence="8">
    <location>
        <begin position="363"/>
        <end position="385"/>
    </location>
</feature>
<dbReference type="EMBL" id="AMQN01001062">
    <property type="status" value="NOT_ANNOTATED_CDS"/>
    <property type="molecule type" value="Genomic_DNA"/>
</dbReference>
<feature type="transmembrane region" description="Helical" evidence="8">
    <location>
        <begin position="245"/>
        <end position="266"/>
    </location>
</feature>
<dbReference type="InterPro" id="IPR036259">
    <property type="entry name" value="MFS_trans_sf"/>
</dbReference>
<dbReference type="GO" id="GO:0016020">
    <property type="term" value="C:membrane"/>
    <property type="evidence" value="ECO:0007669"/>
    <property type="project" value="UniProtKB-SubCell"/>
</dbReference>
<keyword evidence="5" id="KW-0532">Neurotransmitter transport</keyword>
<feature type="transmembrane region" description="Helical" evidence="8">
    <location>
        <begin position="119"/>
        <end position="139"/>
    </location>
</feature>
<dbReference type="PRINTS" id="PR01035">
    <property type="entry name" value="TCRTETA"/>
</dbReference>
<evidence type="ECO:0000313" key="11">
    <source>
        <dbReference type="EnsemblMetazoa" id="CapteP213236"/>
    </source>
</evidence>
<organism evidence="10">
    <name type="scientific">Capitella teleta</name>
    <name type="common">Polychaete worm</name>
    <dbReference type="NCBI Taxonomy" id="283909"/>
    <lineage>
        <taxon>Eukaryota</taxon>
        <taxon>Metazoa</taxon>
        <taxon>Spiralia</taxon>
        <taxon>Lophotrochozoa</taxon>
        <taxon>Annelida</taxon>
        <taxon>Polychaeta</taxon>
        <taxon>Sedentaria</taxon>
        <taxon>Scolecida</taxon>
        <taxon>Capitellidae</taxon>
        <taxon>Capitella</taxon>
    </lineage>
</organism>
<dbReference type="Gene3D" id="1.20.1250.20">
    <property type="entry name" value="MFS general substrate transporter like domains"/>
    <property type="match status" value="1"/>
</dbReference>
<evidence type="ECO:0000256" key="6">
    <source>
        <dbReference type="ARBA" id="ARBA00022989"/>
    </source>
</evidence>
<dbReference type="AlphaFoldDB" id="R7UY23"/>
<feature type="transmembrane region" description="Helical" evidence="8">
    <location>
        <begin position="84"/>
        <end position="107"/>
    </location>
</feature>
<dbReference type="Pfam" id="PF07690">
    <property type="entry name" value="MFS_1"/>
    <property type="match status" value="1"/>
</dbReference>
<protein>
    <recommendedName>
        <fullName evidence="9">Major facilitator superfamily (MFS) profile domain-containing protein</fullName>
    </recommendedName>
</protein>